<feature type="compositionally biased region" description="Basic residues" evidence="1">
    <location>
        <begin position="74"/>
        <end position="95"/>
    </location>
</feature>
<name>A0ABD1QMN3_9LAMI</name>
<evidence type="ECO:0000313" key="2">
    <source>
        <dbReference type="EMBL" id="KAL2476201.1"/>
    </source>
</evidence>
<dbReference type="PANTHER" id="PTHR35318:SF2">
    <property type="entry name" value="OS08G0138900 PROTEIN"/>
    <property type="match status" value="1"/>
</dbReference>
<accession>A0ABD1QMN3</accession>
<organism evidence="2 3">
    <name type="scientific">Abeliophyllum distichum</name>
    <dbReference type="NCBI Taxonomy" id="126358"/>
    <lineage>
        <taxon>Eukaryota</taxon>
        <taxon>Viridiplantae</taxon>
        <taxon>Streptophyta</taxon>
        <taxon>Embryophyta</taxon>
        <taxon>Tracheophyta</taxon>
        <taxon>Spermatophyta</taxon>
        <taxon>Magnoliopsida</taxon>
        <taxon>eudicotyledons</taxon>
        <taxon>Gunneridae</taxon>
        <taxon>Pentapetalae</taxon>
        <taxon>asterids</taxon>
        <taxon>lamiids</taxon>
        <taxon>Lamiales</taxon>
        <taxon>Oleaceae</taxon>
        <taxon>Forsythieae</taxon>
        <taxon>Abeliophyllum</taxon>
    </lineage>
</organism>
<evidence type="ECO:0000313" key="3">
    <source>
        <dbReference type="Proteomes" id="UP001604336"/>
    </source>
</evidence>
<dbReference type="EMBL" id="JBFOLK010000011">
    <property type="protein sequence ID" value="KAL2476201.1"/>
    <property type="molecule type" value="Genomic_DNA"/>
</dbReference>
<protein>
    <submittedName>
        <fullName evidence="2">Uncharacterized protein</fullName>
    </submittedName>
</protein>
<dbReference type="Proteomes" id="UP001604336">
    <property type="component" value="Unassembled WGS sequence"/>
</dbReference>
<sequence length="121" mass="13549">MKFFLEFVACCGSGARHRPAEESTLLVVPEARPRVGRKWVRVAGERRRGLVDWQPSLSSIAEDNVLPERNTKQPTRRSLKRKGGASITHRGRAHSTHHDGVRRASVPAVLPTFSPTPFLFL</sequence>
<reference evidence="3" key="1">
    <citation type="submission" date="2024-07" db="EMBL/GenBank/DDBJ databases">
        <title>Two chromosome-level genome assemblies of Korean endemic species Abeliophyllum distichum and Forsythia ovata (Oleaceae).</title>
        <authorList>
            <person name="Jang H."/>
        </authorList>
    </citation>
    <scope>NUCLEOTIDE SEQUENCE [LARGE SCALE GENOMIC DNA]</scope>
</reference>
<dbReference type="AlphaFoldDB" id="A0ABD1QMN3"/>
<proteinExistence type="predicted"/>
<keyword evidence="3" id="KW-1185">Reference proteome</keyword>
<evidence type="ECO:0000256" key="1">
    <source>
        <dbReference type="SAM" id="MobiDB-lite"/>
    </source>
</evidence>
<dbReference type="PANTHER" id="PTHR35318">
    <property type="entry name" value="BNAA10G08410D PROTEIN"/>
    <property type="match status" value="1"/>
</dbReference>
<feature type="region of interest" description="Disordered" evidence="1">
    <location>
        <begin position="67"/>
        <end position="103"/>
    </location>
</feature>
<comment type="caution">
    <text evidence="2">The sequence shown here is derived from an EMBL/GenBank/DDBJ whole genome shotgun (WGS) entry which is preliminary data.</text>
</comment>
<gene>
    <name evidence="2" type="ORF">Adt_36937</name>
</gene>